<sequence>MGASQLGRVRWWRWRRNPLRRRSDIVEAWLLLASWLVALAGGLFAGLAAAAAMKESAERQRAERREVTAVLVEDAEDRLPERAPSGYRVWATVRWTAPEGSTHTDEARVPSGTPAGHTVTVWADRNGKIAAEPLTHEETRWHAISGGALTASGAGGAVLAVGWVARQGLERHRMTRWAAEWERMNTQKGGKTDSP</sequence>
<proteinExistence type="predicted"/>
<accession>A0A143CA68</accession>
<dbReference type="STRING" id="1783515.A4E84_35500"/>
<dbReference type="AlphaFoldDB" id="A0A143CA68"/>
<dbReference type="EMBL" id="CP015098">
    <property type="protein sequence ID" value="AMW14337.1"/>
    <property type="molecule type" value="Genomic_DNA"/>
</dbReference>
<dbReference type="PANTHER" id="PTHR42305:SF1">
    <property type="entry name" value="MEMBRANE PROTEIN RV1733C-RELATED"/>
    <property type="match status" value="1"/>
</dbReference>
<name>A0A143CA68_9ACTN</name>
<dbReference type="Proteomes" id="UP000076096">
    <property type="component" value="Chromosome"/>
</dbReference>
<protein>
    <recommendedName>
        <fullName evidence="3">Integral membrane protein</fullName>
    </recommendedName>
</protein>
<evidence type="ECO:0000313" key="1">
    <source>
        <dbReference type="EMBL" id="AMW14337.1"/>
    </source>
</evidence>
<evidence type="ECO:0000313" key="2">
    <source>
        <dbReference type="Proteomes" id="UP000076096"/>
    </source>
</evidence>
<organism evidence="1 2">
    <name type="scientific">Streptomyces qaidamensis</name>
    <dbReference type="NCBI Taxonomy" id="1783515"/>
    <lineage>
        <taxon>Bacteria</taxon>
        <taxon>Bacillati</taxon>
        <taxon>Actinomycetota</taxon>
        <taxon>Actinomycetes</taxon>
        <taxon>Kitasatosporales</taxon>
        <taxon>Streptomycetaceae</taxon>
        <taxon>Streptomyces</taxon>
        <taxon>Streptomyces aurantiacus group</taxon>
    </lineage>
</organism>
<dbReference type="KEGG" id="stsi:A4E84_35500"/>
<reference evidence="2" key="1">
    <citation type="submission" date="2016-04" db="EMBL/GenBank/DDBJ databases">
        <authorList>
            <person name="Zhang B."/>
        </authorList>
    </citation>
    <scope>NUCLEOTIDE SEQUENCE [LARGE SCALE GENOMIC DNA]</scope>
    <source>
        <strain evidence="2">S10</strain>
    </source>
</reference>
<evidence type="ECO:0008006" key="3">
    <source>
        <dbReference type="Google" id="ProtNLM"/>
    </source>
</evidence>
<dbReference type="InterPro" id="IPR039708">
    <property type="entry name" value="MT1774/Rv1733c-like"/>
</dbReference>
<gene>
    <name evidence="1" type="ORF">A4E84_35500</name>
</gene>
<keyword evidence="2" id="KW-1185">Reference proteome</keyword>
<dbReference type="PANTHER" id="PTHR42305">
    <property type="entry name" value="MEMBRANE PROTEIN RV1733C-RELATED"/>
    <property type="match status" value="1"/>
</dbReference>